<proteinExistence type="predicted"/>
<keyword evidence="2" id="KW-1185">Reference proteome</keyword>
<dbReference type="Proteomes" id="UP000732399">
    <property type="component" value="Unassembled WGS sequence"/>
</dbReference>
<accession>A0ABX1CT51</accession>
<evidence type="ECO:0008006" key="3">
    <source>
        <dbReference type="Google" id="ProtNLM"/>
    </source>
</evidence>
<dbReference type="EMBL" id="JAAVJH010000010">
    <property type="protein sequence ID" value="NJR79818.1"/>
    <property type="molecule type" value="Genomic_DNA"/>
</dbReference>
<evidence type="ECO:0000313" key="1">
    <source>
        <dbReference type="EMBL" id="NJR79818.1"/>
    </source>
</evidence>
<comment type="caution">
    <text evidence="1">The sequence shown here is derived from an EMBL/GenBank/DDBJ whole genome shotgun (WGS) entry which is preliminary data.</text>
</comment>
<protein>
    <recommendedName>
        <fullName evidence="3">UrcA family protein</fullName>
    </recommendedName>
</protein>
<sequence length="92" mass="10142">MMKLSAAIILAGLPLAPVYGQMDPTLQAQGTLLMGQNQGYIDRANARKTRSASSRASVKRDCTKYLPIYRQQYGSDHPQVVKLQGLCRRAGF</sequence>
<dbReference type="RefSeq" id="WP_168135377.1">
    <property type="nucleotide sequence ID" value="NZ_JAAVJH010000010.1"/>
</dbReference>
<evidence type="ECO:0000313" key="2">
    <source>
        <dbReference type="Proteomes" id="UP000732399"/>
    </source>
</evidence>
<gene>
    <name evidence="1" type="ORF">HBH26_14610</name>
</gene>
<reference evidence="1 2" key="1">
    <citation type="submission" date="2020-03" db="EMBL/GenBank/DDBJ databases">
        <authorList>
            <person name="Wang L."/>
            <person name="He N."/>
            <person name="Li Y."/>
            <person name="Fang Y."/>
            <person name="Zhang F."/>
        </authorList>
    </citation>
    <scope>NUCLEOTIDE SEQUENCE [LARGE SCALE GENOMIC DNA]</scope>
    <source>
        <strain evidence="1 2">36D10-4-7</strain>
    </source>
</reference>
<name>A0ABX1CT51_9SPHN</name>
<organism evidence="1 2">
    <name type="scientific">Sphingomonas corticis</name>
    <dbReference type="NCBI Taxonomy" id="2722791"/>
    <lineage>
        <taxon>Bacteria</taxon>
        <taxon>Pseudomonadati</taxon>
        <taxon>Pseudomonadota</taxon>
        <taxon>Alphaproteobacteria</taxon>
        <taxon>Sphingomonadales</taxon>
        <taxon>Sphingomonadaceae</taxon>
        <taxon>Sphingomonas</taxon>
    </lineage>
</organism>